<feature type="transmembrane region" description="Helical" evidence="1">
    <location>
        <begin position="229"/>
        <end position="246"/>
    </location>
</feature>
<keyword evidence="1" id="KW-0812">Transmembrane</keyword>
<keyword evidence="3" id="KW-0808">Transferase</keyword>
<accession>A0A139BNA1</accession>
<dbReference type="AlphaFoldDB" id="A0A139BNA1"/>
<dbReference type="EMBL" id="LSLI01000237">
    <property type="protein sequence ID" value="KXS30474.1"/>
    <property type="molecule type" value="Genomic_DNA"/>
</dbReference>
<keyword evidence="3" id="KW-0012">Acyltransferase</keyword>
<organism evidence="3 4">
    <name type="scientific">Candidatus Gallionella acididurans</name>
    <dbReference type="NCBI Taxonomy" id="1796491"/>
    <lineage>
        <taxon>Bacteria</taxon>
        <taxon>Pseudomonadati</taxon>
        <taxon>Pseudomonadota</taxon>
        <taxon>Betaproteobacteria</taxon>
        <taxon>Nitrosomonadales</taxon>
        <taxon>Gallionellaceae</taxon>
        <taxon>Gallionella</taxon>
    </lineage>
</organism>
<reference evidence="3 4" key="1">
    <citation type="submission" date="2016-02" db="EMBL/GenBank/DDBJ databases">
        <authorList>
            <person name="Wen L."/>
            <person name="He K."/>
            <person name="Yang H."/>
        </authorList>
    </citation>
    <scope>NUCLEOTIDE SEQUENCE [LARGE SCALE GENOMIC DNA]</scope>
    <source>
        <strain evidence="3">ShG14-8</strain>
    </source>
</reference>
<sequence length="383" mass="43599">MNQQYSIHPKYRPDIDGLRAIAILSVVGFHAFPEWVKGGFVGVDIFFVISGFLISSIIFGNLEKNTFNYYDFYARRIRRIFPALILVLVASYAAGWYLLLPDEFKQLGKHIAAGAGFVSNLVLWNEAGYFDKASYTKPLLHLWSLGIEEQFYIFWPLLLGLVWKYRLNFLAITILIAAASFAVNVFTVSSDQVADFYSPLSRFWELMIGGMLAYLTLHKPHHLPKDTNLQSMLGLLLIVIAVASIDQQRAFPGWWALLPTLGAFLVISAQPTAWVNRHFLGNRVLVWIGLISYPLYLWHWTILSFLRITDSGIPPIRVRIAAVLASLFLAWLTYWAIERPIRFKAKGNRIVVVLCALLALIAFIGFNTYQRDGLSFRMMQIAP</sequence>
<feature type="transmembrane region" description="Helical" evidence="1">
    <location>
        <begin position="318"/>
        <end position="337"/>
    </location>
</feature>
<evidence type="ECO:0000313" key="4">
    <source>
        <dbReference type="Proteomes" id="UP000070578"/>
    </source>
</evidence>
<dbReference type="Proteomes" id="UP000070578">
    <property type="component" value="Unassembled WGS sequence"/>
</dbReference>
<keyword evidence="1" id="KW-0472">Membrane</keyword>
<feature type="transmembrane region" description="Helical" evidence="1">
    <location>
        <begin position="142"/>
        <end position="163"/>
    </location>
</feature>
<feature type="transmembrane region" description="Helical" evidence="1">
    <location>
        <begin position="80"/>
        <end position="99"/>
    </location>
</feature>
<keyword evidence="1" id="KW-1133">Transmembrane helix</keyword>
<dbReference type="GO" id="GO:0009103">
    <property type="term" value="P:lipopolysaccharide biosynthetic process"/>
    <property type="evidence" value="ECO:0007669"/>
    <property type="project" value="TreeGrafter"/>
</dbReference>
<dbReference type="GO" id="GO:0016747">
    <property type="term" value="F:acyltransferase activity, transferring groups other than amino-acyl groups"/>
    <property type="evidence" value="ECO:0007669"/>
    <property type="project" value="InterPro"/>
</dbReference>
<evidence type="ECO:0000259" key="2">
    <source>
        <dbReference type="Pfam" id="PF01757"/>
    </source>
</evidence>
<gene>
    <name evidence="3" type="ORF">AWT59_3401</name>
</gene>
<feature type="non-terminal residue" evidence="3">
    <location>
        <position position="383"/>
    </location>
</feature>
<feature type="transmembrane region" description="Helical" evidence="1">
    <location>
        <begin position="39"/>
        <end position="59"/>
    </location>
</feature>
<proteinExistence type="predicted"/>
<feature type="transmembrane region" description="Helical" evidence="1">
    <location>
        <begin position="349"/>
        <end position="369"/>
    </location>
</feature>
<evidence type="ECO:0000256" key="1">
    <source>
        <dbReference type="SAM" id="Phobius"/>
    </source>
</evidence>
<dbReference type="PANTHER" id="PTHR23028:SF53">
    <property type="entry name" value="ACYL_TRANSF_3 DOMAIN-CONTAINING PROTEIN"/>
    <property type="match status" value="1"/>
</dbReference>
<reference evidence="3 4" key="2">
    <citation type="submission" date="2016-03" db="EMBL/GenBank/DDBJ databases">
        <title>New uncultured bacterium of the family Gallionellaceae from acid mine drainage: description and reconstruction of genome based on metagenomic analysis of microbial community.</title>
        <authorList>
            <person name="Kadnikov V."/>
            <person name="Ivasenko D."/>
            <person name="Beletsky A."/>
            <person name="Mardanov A."/>
            <person name="Danilova E."/>
            <person name="Pimenov N."/>
            <person name="Karnachuk O."/>
            <person name="Ravin N."/>
        </authorList>
    </citation>
    <scope>NUCLEOTIDE SEQUENCE [LARGE SCALE GENOMIC DNA]</scope>
    <source>
        <strain evidence="3">ShG14-8</strain>
    </source>
</reference>
<dbReference type="GO" id="GO:0016020">
    <property type="term" value="C:membrane"/>
    <property type="evidence" value="ECO:0007669"/>
    <property type="project" value="TreeGrafter"/>
</dbReference>
<dbReference type="Pfam" id="PF01757">
    <property type="entry name" value="Acyl_transf_3"/>
    <property type="match status" value="1"/>
</dbReference>
<feature type="transmembrane region" description="Helical" evidence="1">
    <location>
        <begin position="169"/>
        <end position="188"/>
    </location>
</feature>
<dbReference type="PANTHER" id="PTHR23028">
    <property type="entry name" value="ACETYLTRANSFERASE"/>
    <property type="match status" value="1"/>
</dbReference>
<feature type="transmembrane region" description="Helical" evidence="1">
    <location>
        <begin position="253"/>
        <end position="272"/>
    </location>
</feature>
<comment type="caution">
    <text evidence="3">The sequence shown here is derived from an EMBL/GenBank/DDBJ whole genome shotgun (WGS) entry which is preliminary data.</text>
</comment>
<feature type="domain" description="Acyltransferase 3" evidence="2">
    <location>
        <begin position="14"/>
        <end position="335"/>
    </location>
</feature>
<dbReference type="InterPro" id="IPR050879">
    <property type="entry name" value="Acyltransferase_3"/>
</dbReference>
<feature type="transmembrane region" description="Helical" evidence="1">
    <location>
        <begin position="284"/>
        <end position="306"/>
    </location>
</feature>
<dbReference type="InterPro" id="IPR002656">
    <property type="entry name" value="Acyl_transf_3_dom"/>
</dbReference>
<evidence type="ECO:0000313" key="3">
    <source>
        <dbReference type="EMBL" id="KXS30474.1"/>
    </source>
</evidence>
<protein>
    <submittedName>
        <fullName evidence="3">Acyltransferase 3</fullName>
    </submittedName>
</protein>
<name>A0A139BNA1_9PROT</name>